<organism evidence="1 2">
    <name type="scientific">Dactylosporangium aurantiacum</name>
    <dbReference type="NCBI Taxonomy" id="35754"/>
    <lineage>
        <taxon>Bacteria</taxon>
        <taxon>Bacillati</taxon>
        <taxon>Actinomycetota</taxon>
        <taxon>Actinomycetes</taxon>
        <taxon>Micromonosporales</taxon>
        <taxon>Micromonosporaceae</taxon>
        <taxon>Dactylosporangium</taxon>
    </lineage>
</organism>
<dbReference type="Gene3D" id="1.25.10.10">
    <property type="entry name" value="Leucine-rich Repeat Variant"/>
    <property type="match status" value="2"/>
</dbReference>
<accession>A0A9Q9IST2</accession>
<keyword evidence="2" id="KW-1185">Reference proteome</keyword>
<protein>
    <recommendedName>
        <fullName evidence="3">Leucine rich repeat variant</fullName>
    </recommendedName>
</protein>
<sequence length="500" mass="54171">MSTSSSSPTAGCGCCTWASATERGRGRYVPDSVLDGLAVNPALPDRLIRRVIELRLDSRWVTQRTAPSADLADAVIATGDHRLLHALALNRGLPHDIRLRLARNPDDGVRAALVIGGRDGDPDLFARLIDDPSAQVRRYLAEGDNVPAGLRARLAHDPDPEVRATLARWWPAAPEHVRRVLLTDAADTVRAAACATYYARLPHPVPPADLLPALLDDPVTRAGAVRHAALTPALAARLAEDPDEEVRRELAGHPHLPPELRERLTEDPNPRVRVGVFARPDTPEPARAAVVAGIRVVDPLADLDDDGLEHMFADLELRTLRLAWVTDDPLPHVSSPYPCFRASAARSPALPPQAVARLLADEVSDVAAAALSRAPHLADVATAARIDREFRPVKHSRWRPADCYPFPPDALRRFAADPDPRMRQLAVRDPDLPVALAERLAADPDPSVRKAVADHPRLPVGTLRAMLRDPVPWVAGAAAAVPALPVGDLERLLHAASPRR</sequence>
<dbReference type="InterPro" id="IPR011989">
    <property type="entry name" value="ARM-like"/>
</dbReference>
<evidence type="ECO:0000313" key="2">
    <source>
        <dbReference type="Proteomes" id="UP001058003"/>
    </source>
</evidence>
<dbReference type="EMBL" id="CP073767">
    <property type="protein sequence ID" value="UWZ59167.1"/>
    <property type="molecule type" value="Genomic_DNA"/>
</dbReference>
<dbReference type="SUPFAM" id="SSF48371">
    <property type="entry name" value="ARM repeat"/>
    <property type="match status" value="2"/>
</dbReference>
<gene>
    <name evidence="1" type="ORF">Daura_25215</name>
</gene>
<evidence type="ECO:0008006" key="3">
    <source>
        <dbReference type="Google" id="ProtNLM"/>
    </source>
</evidence>
<name>A0A9Q9IST2_9ACTN</name>
<dbReference type="InterPro" id="IPR004830">
    <property type="entry name" value="LRR_variant"/>
</dbReference>
<proteinExistence type="predicted"/>
<evidence type="ECO:0000313" key="1">
    <source>
        <dbReference type="EMBL" id="UWZ59167.1"/>
    </source>
</evidence>
<dbReference type="KEGG" id="daur:Daura_25215"/>
<dbReference type="Pfam" id="PF01816">
    <property type="entry name" value="LRV"/>
    <property type="match status" value="2"/>
</dbReference>
<reference evidence="1" key="1">
    <citation type="submission" date="2021-04" db="EMBL/GenBank/DDBJ databases">
        <title>Dactylosporangium aurantiacum NRRL B-8018 full assembly.</title>
        <authorList>
            <person name="Hartkoorn R.C."/>
            <person name="Beaudoing E."/>
            <person name="Hot D."/>
        </authorList>
    </citation>
    <scope>NUCLEOTIDE SEQUENCE</scope>
    <source>
        <strain evidence="1">NRRL B-8018</strain>
    </source>
</reference>
<dbReference type="OrthoDB" id="3288771at2"/>
<dbReference type="Proteomes" id="UP001058003">
    <property type="component" value="Chromosome"/>
</dbReference>
<dbReference type="AlphaFoldDB" id="A0A9Q9IST2"/>
<dbReference type="InterPro" id="IPR016024">
    <property type="entry name" value="ARM-type_fold"/>
</dbReference>